<protein>
    <submittedName>
        <fullName evidence="2">D7561735-1ef8-4a7b-b4e3-6cfbdf27a518</fullName>
    </submittedName>
</protein>
<dbReference type="PANTHER" id="PTHR11695:SF294">
    <property type="entry name" value="RETICULON-4-INTERACTING PROTEIN 1, MITOCHONDRIAL"/>
    <property type="match status" value="1"/>
</dbReference>
<dbReference type="InterPro" id="IPR020843">
    <property type="entry name" value="ER"/>
</dbReference>
<proteinExistence type="predicted"/>
<organism evidence="2 3">
    <name type="scientific">Thermothielavioides terrestris</name>
    <dbReference type="NCBI Taxonomy" id="2587410"/>
    <lineage>
        <taxon>Eukaryota</taxon>
        <taxon>Fungi</taxon>
        <taxon>Dikarya</taxon>
        <taxon>Ascomycota</taxon>
        <taxon>Pezizomycotina</taxon>
        <taxon>Sordariomycetes</taxon>
        <taxon>Sordariomycetidae</taxon>
        <taxon>Sordariales</taxon>
        <taxon>Chaetomiaceae</taxon>
        <taxon>Thermothielavioides</taxon>
    </lineage>
</organism>
<reference evidence="2 3" key="1">
    <citation type="submission" date="2018-04" db="EMBL/GenBank/DDBJ databases">
        <authorList>
            <person name="Huttner S."/>
            <person name="Dainat J."/>
        </authorList>
    </citation>
    <scope>NUCLEOTIDE SEQUENCE [LARGE SCALE GENOMIC DNA]</scope>
</reference>
<dbReference type="CDD" id="cd08267">
    <property type="entry name" value="MDR1"/>
    <property type="match status" value="1"/>
</dbReference>
<name>A0A3S4D6F4_9PEZI</name>
<dbReference type="GO" id="GO:0005739">
    <property type="term" value="C:mitochondrion"/>
    <property type="evidence" value="ECO:0007669"/>
    <property type="project" value="TreeGrafter"/>
</dbReference>
<dbReference type="Gene3D" id="3.90.180.10">
    <property type="entry name" value="Medium-chain alcohol dehydrogenases, catalytic domain"/>
    <property type="match status" value="1"/>
</dbReference>
<sequence length="334" mass="35427">MRAWQYTTTAGGIEKNLVLKESVPIPTTSSRLGDNELLIQVLSASLNPVDYKLPELGVAARAVIRTPATPGGDFCGRVVQTTRTVDSFAIGDLVCGRINPQQHGTLAEYIVAPTKACAHVPQGVDVDEAAALGVAGITAYQTIVPNVKPGDKVFINGGSGGTGTFGVQIAKALGCHVTVSCSPGKADLCRSLGADEIIDYTSSDVSRALKAKGQVFSLVVDNVGTPEDLYRAADDFLLPQGKFVQVGAPASLSTVKTVTSRLLLPSFLGGGKRKYEMYSIKRNVDDLKQLAQWVADKKIRVVIEQTYELEEVPSAFEKLKKGSNAGKLVVHVGK</sequence>
<dbReference type="InterPro" id="IPR011032">
    <property type="entry name" value="GroES-like_sf"/>
</dbReference>
<dbReference type="Proteomes" id="UP000289323">
    <property type="component" value="Unassembled WGS sequence"/>
</dbReference>
<dbReference type="PANTHER" id="PTHR11695">
    <property type="entry name" value="ALCOHOL DEHYDROGENASE RELATED"/>
    <property type="match status" value="1"/>
</dbReference>
<dbReference type="AlphaFoldDB" id="A0A3S4D6F4"/>
<dbReference type="InterPro" id="IPR036291">
    <property type="entry name" value="NAD(P)-bd_dom_sf"/>
</dbReference>
<dbReference type="SUPFAM" id="SSF50129">
    <property type="entry name" value="GroES-like"/>
    <property type="match status" value="1"/>
</dbReference>
<accession>A0A3S4D6F4</accession>
<dbReference type="EMBL" id="OUUZ01000011">
    <property type="protein sequence ID" value="SPQ23962.1"/>
    <property type="molecule type" value="Genomic_DNA"/>
</dbReference>
<dbReference type="InterPro" id="IPR050700">
    <property type="entry name" value="YIM1/Zinc_Alcohol_DH_Fams"/>
</dbReference>
<evidence type="ECO:0000259" key="1">
    <source>
        <dbReference type="SMART" id="SM00829"/>
    </source>
</evidence>
<feature type="domain" description="Enoyl reductase (ER)" evidence="1">
    <location>
        <begin position="12"/>
        <end position="330"/>
    </location>
</feature>
<dbReference type="SUPFAM" id="SSF51735">
    <property type="entry name" value="NAD(P)-binding Rossmann-fold domains"/>
    <property type="match status" value="1"/>
</dbReference>
<dbReference type="GO" id="GO:0016491">
    <property type="term" value="F:oxidoreductase activity"/>
    <property type="evidence" value="ECO:0007669"/>
    <property type="project" value="InterPro"/>
</dbReference>
<dbReference type="Gene3D" id="3.40.50.720">
    <property type="entry name" value="NAD(P)-binding Rossmann-like Domain"/>
    <property type="match status" value="1"/>
</dbReference>
<dbReference type="Pfam" id="PF13602">
    <property type="entry name" value="ADH_zinc_N_2"/>
    <property type="match status" value="1"/>
</dbReference>
<gene>
    <name evidence="2" type="ORF">TT172_LOCUS6381</name>
</gene>
<dbReference type="Pfam" id="PF08240">
    <property type="entry name" value="ADH_N"/>
    <property type="match status" value="1"/>
</dbReference>
<evidence type="ECO:0000313" key="2">
    <source>
        <dbReference type="EMBL" id="SPQ23962.1"/>
    </source>
</evidence>
<evidence type="ECO:0000313" key="3">
    <source>
        <dbReference type="Proteomes" id="UP000289323"/>
    </source>
</evidence>
<dbReference type="InterPro" id="IPR013154">
    <property type="entry name" value="ADH-like_N"/>
</dbReference>
<dbReference type="SMART" id="SM00829">
    <property type="entry name" value="PKS_ER"/>
    <property type="match status" value="1"/>
</dbReference>